<keyword evidence="3" id="KW-0285">Flavoprotein</keyword>
<dbReference type="Gene3D" id="2.40.110.10">
    <property type="entry name" value="Butyryl-CoA Dehydrogenase, subunit A, domain 2"/>
    <property type="match status" value="2"/>
</dbReference>
<dbReference type="AlphaFoldDB" id="A0A6G6J3Y3"/>
<dbReference type="Pfam" id="PF00441">
    <property type="entry name" value="Acyl-CoA_dh_1"/>
    <property type="match status" value="2"/>
</dbReference>
<feature type="domain" description="Acyl-CoA dehydrogenase/oxidase N-terminal" evidence="8">
    <location>
        <begin position="398"/>
        <end position="509"/>
    </location>
</feature>
<dbReference type="InterPro" id="IPR052161">
    <property type="entry name" value="Mycobact_Acyl-CoA_DH"/>
</dbReference>
<organism evidence="9 10">
    <name type="scientific">Pseudomonas nitroreducens</name>
    <dbReference type="NCBI Taxonomy" id="46680"/>
    <lineage>
        <taxon>Bacteria</taxon>
        <taxon>Pseudomonadati</taxon>
        <taxon>Pseudomonadota</taxon>
        <taxon>Gammaproteobacteria</taxon>
        <taxon>Pseudomonadales</taxon>
        <taxon>Pseudomonadaceae</taxon>
        <taxon>Pseudomonas</taxon>
    </lineage>
</organism>
<dbReference type="InterPro" id="IPR009100">
    <property type="entry name" value="AcylCoA_DH/oxidase_NM_dom_sf"/>
</dbReference>
<sequence>MNNEEGVVGLLVDSANDFLAGSHEPARLRGWIGRVRPVERTLWRGMAELGWTAVMLAEELGGSGLGLREACALSEVMGERILAEPFVACCVLPSVLLGYSAVEAVNGREQLALWLQSGERLLTFAWQEKVGQLQVGQSSCQVEKGRLSGNKVFVSACEDDSVLLVYAQWDDEPVVVAVAANAPGIHFEHFAAGVAAQAHVHFDQAPLLFAEPLLRGEAAERAAGQALTAGRIALSAELAGQASSCLRQTIAYVSQRVQFERPIGTFQTVQHRCVDLHIDGLLANASWRDALRHYEDDPQSPATLAAVSAAKARCGAVAVTTGRQAVQLHGAMGFAEEVDIGLYLRAAIFGAAWLGSVAGHRRQFAAHYPQLRRAALDKDARQSVVFSDSDDPRQWSDEEFRLRLRAWLDKHYPDHLRQNDRRPFLRLRGDDLTGWLRLLDDHGWRAPAWPREHGGMGISFAKQIIYQEEMERAGVGRIIDNGETQLGPTLMKWGSDAQRAYYLPRILRCEDVWCQGYSEPGAGSDLASLRTQALRDGDEFVVNGQKIWSTHATDCTHIFTLVRTGKFEKKQQGISFLLIDLKAPGVSIRPIANIAGENEFCEVFFDNVRVPAQNLVGELHQGWSVAKALLGHERIWLGSSAMAGTALDLAERLVEERRLDADRGVLDRLAELQADLHDYRLLYARVCDDVAHQGAQPGAEASVLKVYISELLQRITEFNVAICAEHGGVVGDIQLGDLHTDLHWPLMMARPVTIYAGANEIQRDILAKAVLNLPTAARA</sequence>
<reference evidence="9 10" key="1">
    <citation type="submission" date="2020-02" db="EMBL/GenBank/DDBJ databases">
        <title>Integrative conjugative elements (ICEs) and plasmids drive adaptation of Pseudomonas nitroreducens strain HBP1 to wastewater environment.</title>
        <authorList>
            <person name="Sentchilo V."/>
            <person name="Carraro N."/>
            <person name="Bertelli C."/>
            <person name="van der Meer J.R."/>
        </authorList>
    </citation>
    <scope>NUCLEOTIDE SEQUENCE [LARGE SCALE GENOMIC DNA]</scope>
    <source>
        <strain evidence="9 10">HBP1</strain>
    </source>
</reference>
<dbReference type="GO" id="GO:0016627">
    <property type="term" value="F:oxidoreductase activity, acting on the CH-CH group of donors"/>
    <property type="evidence" value="ECO:0007669"/>
    <property type="project" value="InterPro"/>
</dbReference>
<dbReference type="InterPro" id="IPR046373">
    <property type="entry name" value="Acyl-CoA_Oxase/DH_mid-dom_sf"/>
</dbReference>
<dbReference type="InterPro" id="IPR009075">
    <property type="entry name" value="AcylCo_DH/oxidase_C"/>
</dbReference>
<feature type="domain" description="Acyl-CoA dehydrogenase/oxidase N-terminal" evidence="8">
    <location>
        <begin position="11"/>
        <end position="79"/>
    </location>
</feature>
<proteinExistence type="inferred from homology"/>
<dbReference type="SUPFAM" id="SSF47203">
    <property type="entry name" value="Acyl-CoA dehydrogenase C-terminal domain-like"/>
    <property type="match status" value="2"/>
</dbReference>
<keyword evidence="4" id="KW-0274">FAD</keyword>
<evidence type="ECO:0000256" key="2">
    <source>
        <dbReference type="ARBA" id="ARBA00009347"/>
    </source>
</evidence>
<dbReference type="Pfam" id="PF02770">
    <property type="entry name" value="Acyl-CoA_dh_M"/>
    <property type="match status" value="1"/>
</dbReference>
<feature type="domain" description="Acyl-CoA oxidase/dehydrogenase middle" evidence="7">
    <location>
        <begin position="514"/>
        <end position="608"/>
    </location>
</feature>
<protein>
    <submittedName>
        <fullName evidence="9">Acyl-CoA dehydrogenase</fullName>
    </submittedName>
</protein>
<dbReference type="KEGG" id="pnt:G5B91_27330"/>
<dbReference type="Proteomes" id="UP000501063">
    <property type="component" value="Chromosome"/>
</dbReference>
<dbReference type="InterPro" id="IPR037069">
    <property type="entry name" value="AcylCoA_DH/ox_N_sf"/>
</dbReference>
<dbReference type="FunFam" id="2.40.110.10:FF:000011">
    <property type="entry name" value="Acyl-CoA dehydrogenase FadE34"/>
    <property type="match status" value="1"/>
</dbReference>
<comment type="similarity">
    <text evidence="2">Belongs to the acyl-CoA dehydrogenase family.</text>
</comment>
<evidence type="ECO:0000256" key="1">
    <source>
        <dbReference type="ARBA" id="ARBA00001974"/>
    </source>
</evidence>
<dbReference type="GO" id="GO:0050660">
    <property type="term" value="F:flavin adenine dinucleotide binding"/>
    <property type="evidence" value="ECO:0007669"/>
    <property type="project" value="InterPro"/>
</dbReference>
<dbReference type="SUPFAM" id="SSF56645">
    <property type="entry name" value="Acyl-CoA dehydrogenase NM domain-like"/>
    <property type="match status" value="2"/>
</dbReference>
<dbReference type="InterPro" id="IPR006091">
    <property type="entry name" value="Acyl-CoA_Oxase/DH_mid-dom"/>
</dbReference>
<dbReference type="PANTHER" id="PTHR43292:SF3">
    <property type="entry name" value="ACYL-COA DEHYDROGENASE FADE29"/>
    <property type="match status" value="1"/>
</dbReference>
<dbReference type="RefSeq" id="WP_024764257.1">
    <property type="nucleotide sequence ID" value="NZ_CP049140.1"/>
</dbReference>
<evidence type="ECO:0000313" key="10">
    <source>
        <dbReference type="Proteomes" id="UP000501063"/>
    </source>
</evidence>
<dbReference type="PANTHER" id="PTHR43292">
    <property type="entry name" value="ACYL-COA DEHYDROGENASE"/>
    <property type="match status" value="1"/>
</dbReference>
<evidence type="ECO:0000259" key="8">
    <source>
        <dbReference type="Pfam" id="PF02771"/>
    </source>
</evidence>
<dbReference type="GO" id="GO:0005886">
    <property type="term" value="C:plasma membrane"/>
    <property type="evidence" value="ECO:0007669"/>
    <property type="project" value="TreeGrafter"/>
</dbReference>
<name>A0A6G6J3Y3_PSENT</name>
<evidence type="ECO:0000256" key="3">
    <source>
        <dbReference type="ARBA" id="ARBA00022630"/>
    </source>
</evidence>
<comment type="cofactor">
    <cofactor evidence="1">
        <name>FAD</name>
        <dbReference type="ChEBI" id="CHEBI:57692"/>
    </cofactor>
</comment>
<feature type="domain" description="Acyl-CoA dehydrogenase/oxidase C-terminal" evidence="6">
    <location>
        <begin position="222"/>
        <end position="366"/>
    </location>
</feature>
<dbReference type="InterPro" id="IPR036250">
    <property type="entry name" value="AcylCo_DH-like_C"/>
</dbReference>
<evidence type="ECO:0000256" key="4">
    <source>
        <dbReference type="ARBA" id="ARBA00022827"/>
    </source>
</evidence>
<dbReference type="Gene3D" id="1.10.540.10">
    <property type="entry name" value="Acyl-CoA dehydrogenase/oxidase, N-terminal domain"/>
    <property type="match status" value="2"/>
</dbReference>
<dbReference type="EMBL" id="CP049140">
    <property type="protein sequence ID" value="QIE89770.1"/>
    <property type="molecule type" value="Genomic_DNA"/>
</dbReference>
<dbReference type="Gene3D" id="1.20.140.10">
    <property type="entry name" value="Butyryl-CoA Dehydrogenase, subunit A, domain 3"/>
    <property type="match status" value="2"/>
</dbReference>
<evidence type="ECO:0000259" key="7">
    <source>
        <dbReference type="Pfam" id="PF02770"/>
    </source>
</evidence>
<evidence type="ECO:0000313" key="9">
    <source>
        <dbReference type="EMBL" id="QIE89770.1"/>
    </source>
</evidence>
<evidence type="ECO:0000256" key="5">
    <source>
        <dbReference type="ARBA" id="ARBA00023002"/>
    </source>
</evidence>
<dbReference type="InterPro" id="IPR013786">
    <property type="entry name" value="AcylCoA_DH/ox_N"/>
</dbReference>
<feature type="domain" description="Acyl-CoA dehydrogenase/oxidase C-terminal" evidence="6">
    <location>
        <begin position="621"/>
        <end position="771"/>
    </location>
</feature>
<keyword evidence="5" id="KW-0560">Oxidoreductase</keyword>
<accession>A0A6G6J3Y3</accession>
<dbReference type="Pfam" id="PF02771">
    <property type="entry name" value="Acyl-CoA_dh_N"/>
    <property type="match status" value="2"/>
</dbReference>
<gene>
    <name evidence="9" type="ORF">G5B91_27330</name>
</gene>
<evidence type="ECO:0000259" key="6">
    <source>
        <dbReference type="Pfam" id="PF00441"/>
    </source>
</evidence>